<evidence type="ECO:0000256" key="4">
    <source>
        <dbReference type="ARBA" id="ARBA00011496"/>
    </source>
</evidence>
<evidence type="ECO:0000259" key="10">
    <source>
        <dbReference type="Pfam" id="PF13393"/>
    </source>
</evidence>
<dbReference type="NCBIfam" id="TIGR00443">
    <property type="entry name" value="hisZ_biosyn_reg"/>
    <property type="match status" value="1"/>
</dbReference>
<evidence type="ECO:0000256" key="8">
    <source>
        <dbReference type="HAMAP-Rule" id="MF_00125"/>
    </source>
</evidence>
<keyword evidence="8" id="KW-0368">Histidine biosynthesis</keyword>
<comment type="subunit">
    <text evidence="4 8">Heteromultimer composed of HisG and HisZ subunits.</text>
</comment>
<dbReference type="GO" id="GO:0005737">
    <property type="term" value="C:cytoplasm"/>
    <property type="evidence" value="ECO:0007669"/>
    <property type="project" value="UniProtKB-SubCell"/>
</dbReference>
<evidence type="ECO:0000256" key="6">
    <source>
        <dbReference type="ARBA" id="ARBA00022490"/>
    </source>
</evidence>
<dbReference type="Proteomes" id="UP000620075">
    <property type="component" value="Unassembled WGS sequence"/>
</dbReference>
<evidence type="ECO:0000313" key="12">
    <source>
        <dbReference type="Proteomes" id="UP000620075"/>
    </source>
</evidence>
<comment type="caution">
    <text evidence="11">The sequence shown here is derived from an EMBL/GenBank/DDBJ whole genome shotgun (WGS) entry which is preliminary data.</text>
</comment>
<feature type="binding site" evidence="9">
    <location>
        <position position="138"/>
    </location>
    <ligand>
        <name>L-histidine</name>
        <dbReference type="ChEBI" id="CHEBI:57595"/>
    </ligand>
</feature>
<evidence type="ECO:0000256" key="5">
    <source>
        <dbReference type="ARBA" id="ARBA00020397"/>
    </source>
</evidence>
<gene>
    <name evidence="8 11" type="primary">hisZ</name>
    <name evidence="11" type="ORF">JF888_00760</name>
</gene>
<comment type="similarity">
    <text evidence="3 8">Belongs to the class-II aminoacyl-tRNA synthetase family. HisZ subfamily.</text>
</comment>
<dbReference type="PANTHER" id="PTHR43707:SF1">
    <property type="entry name" value="HISTIDINE--TRNA LIGASE, MITOCHONDRIAL-RELATED"/>
    <property type="match status" value="1"/>
</dbReference>
<feature type="binding site" evidence="9">
    <location>
        <position position="279"/>
    </location>
    <ligand>
        <name>L-histidine</name>
        <dbReference type="ChEBI" id="CHEBI:57595"/>
    </ligand>
</feature>
<name>A0A934K4V1_9BACT</name>
<dbReference type="GO" id="GO:0006427">
    <property type="term" value="P:histidyl-tRNA aminoacylation"/>
    <property type="evidence" value="ECO:0007669"/>
    <property type="project" value="TreeGrafter"/>
</dbReference>
<keyword evidence="8" id="KW-0028">Amino-acid biosynthesis</keyword>
<evidence type="ECO:0000256" key="1">
    <source>
        <dbReference type="ARBA" id="ARBA00004496"/>
    </source>
</evidence>
<sequence>MVGGLFTRPSSPLSRRDIPGLSDLLPETAEATRRSQEAVLAEMRRWGYRYVVTPSLERVDLLALGLDDEERRRLFKLVDQDGSVLGLVSERTVPVARLVAGKLRGAPLPLRLCYAGPVLSNHPEGFSRQRETQQVGAELIGASGPLADSEVIALAVQALAAAGLRRYQVDVGHSGFFMGLLEGLKLPETAKAAVKAQLVARDFVGLEAILNETPLRREEHQLLLRFPALRGGPEILNAAAGLVRNRRSDAALSELRRVHELLALHGLEAQVSLDLGAIRDFDYYTGITFEGYGPDLGRPLAQGGRYDTLLARFGRPAPATGFVIHLDRVSEALQRAGIQPDPVFLEAAIAWSQGGLEIALRLGQALRGFGLRTVVSTEPRALATARSWATGLGARGYCHVNEGGQIAVGLDRGWHRLSLAEAVAQLAERSAR</sequence>
<feature type="binding site" evidence="9">
    <location>
        <begin position="283"/>
        <end position="284"/>
    </location>
    <ligand>
        <name>L-histidine</name>
        <dbReference type="ChEBI" id="CHEBI:57595"/>
    </ligand>
</feature>
<evidence type="ECO:0000256" key="3">
    <source>
        <dbReference type="ARBA" id="ARBA00005539"/>
    </source>
</evidence>
<evidence type="ECO:0000256" key="2">
    <source>
        <dbReference type="ARBA" id="ARBA00004667"/>
    </source>
</evidence>
<comment type="pathway">
    <text evidence="2 8">Amino-acid biosynthesis; L-histidine biosynthesis; L-histidine from 5-phospho-alpha-D-ribose 1-diphosphate: step 1/9.</text>
</comment>
<dbReference type="SUPFAM" id="SSF55681">
    <property type="entry name" value="Class II aaRS and biotin synthetases"/>
    <property type="match status" value="1"/>
</dbReference>
<feature type="binding site" evidence="9">
    <location>
        <position position="134"/>
    </location>
    <ligand>
        <name>L-histidine</name>
        <dbReference type="ChEBI" id="CHEBI:57595"/>
    </ligand>
</feature>
<dbReference type="GO" id="GO:0004821">
    <property type="term" value="F:histidine-tRNA ligase activity"/>
    <property type="evidence" value="ECO:0007669"/>
    <property type="project" value="TreeGrafter"/>
</dbReference>
<dbReference type="InterPro" id="IPR004516">
    <property type="entry name" value="HisRS/HisZ"/>
</dbReference>
<dbReference type="AlphaFoldDB" id="A0A934K4V1"/>
<organism evidence="11 12">
    <name type="scientific">Candidatus Dormiibacter inghamiae</name>
    <dbReference type="NCBI Taxonomy" id="3127013"/>
    <lineage>
        <taxon>Bacteria</taxon>
        <taxon>Bacillati</taxon>
        <taxon>Candidatus Dormiibacterota</taxon>
        <taxon>Candidatus Dormibacteria</taxon>
        <taxon>Candidatus Dormibacterales</taxon>
        <taxon>Candidatus Dormibacteraceae</taxon>
        <taxon>Candidatus Dormiibacter</taxon>
    </lineage>
</organism>
<dbReference type="PIRSF" id="PIRSF001549">
    <property type="entry name" value="His-tRNA_synth"/>
    <property type="match status" value="1"/>
</dbReference>
<feature type="binding site" evidence="9">
    <location>
        <begin position="90"/>
        <end position="92"/>
    </location>
    <ligand>
        <name>L-histidine</name>
        <dbReference type="ChEBI" id="CHEBI:57595"/>
    </ligand>
</feature>
<keyword evidence="11" id="KW-0328">Glycosyltransferase</keyword>
<dbReference type="RefSeq" id="WP_338176131.1">
    <property type="nucleotide sequence ID" value="NZ_JAEKNQ010000006.1"/>
</dbReference>
<proteinExistence type="inferred from homology"/>
<comment type="subcellular location">
    <subcellularLocation>
        <location evidence="1 8">Cytoplasm</location>
    </subcellularLocation>
</comment>
<dbReference type="Pfam" id="PF13393">
    <property type="entry name" value="tRNA-synt_His"/>
    <property type="match status" value="1"/>
</dbReference>
<comment type="miscellaneous">
    <text evidence="8">This function is generally fulfilled by the C-terminal part of HisG, which is missing in some bacteria such as this one.</text>
</comment>
<protein>
    <recommendedName>
        <fullName evidence="5 8">ATP phosphoribosyltransferase regulatory subunit</fullName>
    </recommendedName>
</protein>
<evidence type="ECO:0000256" key="7">
    <source>
        <dbReference type="ARBA" id="ARBA00025246"/>
    </source>
</evidence>
<dbReference type="InterPro" id="IPR041715">
    <property type="entry name" value="HisRS-like_core"/>
</dbReference>
<dbReference type="HAMAP" id="MF_00125">
    <property type="entry name" value="HisZ"/>
    <property type="match status" value="1"/>
</dbReference>
<evidence type="ECO:0000256" key="9">
    <source>
        <dbReference type="PIRSR" id="PIRSR001549-1"/>
    </source>
</evidence>
<dbReference type="Gene3D" id="3.30.930.10">
    <property type="entry name" value="Bira Bifunctional Protein, Domain 2"/>
    <property type="match status" value="1"/>
</dbReference>
<dbReference type="CDD" id="cd00773">
    <property type="entry name" value="HisRS-like_core"/>
    <property type="match status" value="1"/>
</dbReference>
<reference evidence="11 12" key="1">
    <citation type="submission" date="2020-10" db="EMBL/GenBank/DDBJ databases">
        <title>Ca. Dormibacterota MAGs.</title>
        <authorList>
            <person name="Montgomery K."/>
        </authorList>
    </citation>
    <scope>NUCLEOTIDE SEQUENCE [LARGE SCALE GENOMIC DNA]</scope>
    <source>
        <strain evidence="11">SC8811_S16_3</strain>
    </source>
</reference>
<dbReference type="InterPro" id="IPR045864">
    <property type="entry name" value="aa-tRNA-synth_II/BPL/LPL"/>
</dbReference>
<dbReference type="GO" id="GO:0016757">
    <property type="term" value="F:glycosyltransferase activity"/>
    <property type="evidence" value="ECO:0007669"/>
    <property type="project" value="UniProtKB-KW"/>
</dbReference>
<feature type="domain" description="Class II Histidinyl-tRNA synthetase (HisRS)-like catalytic core" evidence="10">
    <location>
        <begin position="20"/>
        <end position="329"/>
    </location>
</feature>
<keyword evidence="11" id="KW-0808">Transferase</keyword>
<keyword evidence="6 8" id="KW-0963">Cytoplasm</keyword>
<accession>A0A934K4V1</accession>
<evidence type="ECO:0000313" key="11">
    <source>
        <dbReference type="EMBL" id="MBJ7601721.1"/>
    </source>
</evidence>
<dbReference type="EMBL" id="JAEKNQ010000006">
    <property type="protein sequence ID" value="MBJ7601721.1"/>
    <property type="molecule type" value="Genomic_DNA"/>
</dbReference>
<dbReference type="PANTHER" id="PTHR43707">
    <property type="entry name" value="HISTIDYL-TRNA SYNTHETASE"/>
    <property type="match status" value="1"/>
</dbReference>
<dbReference type="InterPro" id="IPR004517">
    <property type="entry name" value="HisZ"/>
</dbReference>
<dbReference type="GO" id="GO:0000105">
    <property type="term" value="P:L-histidine biosynthetic process"/>
    <property type="evidence" value="ECO:0007669"/>
    <property type="project" value="UniProtKB-UniRule"/>
</dbReference>
<comment type="function">
    <text evidence="7 8">Required for the first step of histidine biosynthesis. May allow the feedback regulation of ATP phosphoribosyltransferase activity by histidine.</text>
</comment>